<reference evidence="1 2" key="1">
    <citation type="submission" date="2014-12" db="EMBL/GenBank/DDBJ databases">
        <title>Complete genome sequence of Herbaspirillum rubrisubalbicans Os38.</title>
        <authorList>
            <person name="Chen M."/>
            <person name="An Q."/>
        </authorList>
    </citation>
    <scope>NUCLEOTIDE SEQUENCE [LARGE SCALE GENOMIC DNA]</scope>
    <source>
        <strain evidence="1 2">Os38</strain>
    </source>
</reference>
<evidence type="ECO:0000313" key="2">
    <source>
        <dbReference type="Proteomes" id="UP000248631"/>
    </source>
</evidence>
<dbReference type="SUPFAM" id="SSF53901">
    <property type="entry name" value="Thiolase-like"/>
    <property type="match status" value="1"/>
</dbReference>
<comment type="caution">
    <text evidence="1">The sequence shown here is derived from an EMBL/GenBank/DDBJ whole genome shotgun (WGS) entry which is preliminary data.</text>
</comment>
<keyword evidence="2" id="KW-1185">Reference proteome</keyword>
<gene>
    <name evidence="1" type="ORF">RB24_24785</name>
</gene>
<dbReference type="InterPro" id="IPR016039">
    <property type="entry name" value="Thiolase-like"/>
</dbReference>
<sequence length="372" mass="39202">MSNAVFILGASCAFPSGPSLPLADAALRSQLSLLQYHPQYLDSAGAAPRISCFPDPPSFDAARWGWLACHALAQLTQSLTPQWPALQAAPRLLWLVLPNAARPYMPSGLVAQVSAAVEHEQWPWQRTHLVCGGHAAGMAALVEARLALDGQPDALAVVLAVEAGLGREAIYWLDMQGLLHGASVPHHGQLRRNAYGRVPGEGAAAIALSASPQHASSSWGRLLGCATAIEPVTLASSQPCTGLGLTQAARQAIEQARQHDPARIGHLFADLNGEPYRADEFGFTALHLGRLLTPDWQRSVPALASGDLHCASAVAHVALAAYGQLRRPEGNPTLVLASSDDALRGAAVLAANPPIENLPEIRAWRSPSTSTA</sequence>
<dbReference type="Proteomes" id="UP000248631">
    <property type="component" value="Unassembled WGS sequence"/>
</dbReference>
<protein>
    <recommendedName>
        <fullName evidence="3">Beta-ketoacyl synthase N-terminal domain-containing protein</fullName>
    </recommendedName>
</protein>
<organism evidence="1 2">
    <name type="scientific">Herbaspirillum rubrisubalbicans</name>
    <dbReference type="NCBI Taxonomy" id="80842"/>
    <lineage>
        <taxon>Bacteria</taxon>
        <taxon>Pseudomonadati</taxon>
        <taxon>Pseudomonadota</taxon>
        <taxon>Betaproteobacteria</taxon>
        <taxon>Burkholderiales</taxon>
        <taxon>Oxalobacteraceae</taxon>
        <taxon>Herbaspirillum</taxon>
    </lineage>
</organism>
<evidence type="ECO:0000313" key="1">
    <source>
        <dbReference type="EMBL" id="RAM61572.1"/>
    </source>
</evidence>
<accession>A0ABX9BUV8</accession>
<evidence type="ECO:0008006" key="3">
    <source>
        <dbReference type="Google" id="ProtNLM"/>
    </source>
</evidence>
<dbReference type="EMBL" id="JUGD01000036">
    <property type="protein sequence ID" value="RAM61572.1"/>
    <property type="molecule type" value="Genomic_DNA"/>
</dbReference>
<name>A0ABX9BUV8_9BURK</name>
<proteinExistence type="predicted"/>
<dbReference type="RefSeq" id="WP_112070001.1">
    <property type="nucleotide sequence ID" value="NZ_JUGD01000036.1"/>
</dbReference>